<organism evidence="1 2">
    <name type="scientific">Pristionchus pacificus</name>
    <name type="common">Parasitic nematode worm</name>
    <dbReference type="NCBI Taxonomy" id="54126"/>
    <lineage>
        <taxon>Eukaryota</taxon>
        <taxon>Metazoa</taxon>
        <taxon>Ecdysozoa</taxon>
        <taxon>Nematoda</taxon>
        <taxon>Chromadorea</taxon>
        <taxon>Rhabditida</taxon>
        <taxon>Rhabditina</taxon>
        <taxon>Diplogasteromorpha</taxon>
        <taxon>Diplogasteroidea</taxon>
        <taxon>Neodiplogasteridae</taxon>
        <taxon>Pristionchus</taxon>
    </lineage>
</organism>
<reference evidence="2" key="1">
    <citation type="journal article" date="2008" name="Nat. Genet.">
        <title>The Pristionchus pacificus genome provides a unique perspective on nematode lifestyle and parasitism.</title>
        <authorList>
            <person name="Dieterich C."/>
            <person name="Clifton S.W."/>
            <person name="Schuster L.N."/>
            <person name="Chinwalla A."/>
            <person name="Delehaunty K."/>
            <person name="Dinkelacker I."/>
            <person name="Fulton L."/>
            <person name="Fulton R."/>
            <person name="Godfrey J."/>
            <person name="Minx P."/>
            <person name="Mitreva M."/>
            <person name="Roeseler W."/>
            <person name="Tian H."/>
            <person name="Witte H."/>
            <person name="Yang S.P."/>
            <person name="Wilson R.K."/>
            <person name="Sommer R.J."/>
        </authorList>
    </citation>
    <scope>NUCLEOTIDE SEQUENCE [LARGE SCALE GENOMIC DNA]</scope>
    <source>
        <strain evidence="2">PS312</strain>
    </source>
</reference>
<dbReference type="Proteomes" id="UP000005239">
    <property type="component" value="Unassembled WGS sequence"/>
</dbReference>
<accession>A0A8R1V1F4</accession>
<gene>
    <name evidence="1" type="primary">WBGene00284443</name>
</gene>
<accession>A0A2A6BXI6</accession>
<reference evidence="1" key="2">
    <citation type="submission" date="2022-06" db="UniProtKB">
        <authorList>
            <consortium name="EnsemblMetazoa"/>
        </authorList>
    </citation>
    <scope>IDENTIFICATION</scope>
    <source>
        <strain evidence="1">PS312</strain>
    </source>
</reference>
<proteinExistence type="predicted"/>
<sequence length="97" mass="10971">MSLMEMALPPLDVTVSPCFRDKCSPFLESIRCSLNDQSRRDDSIRNGERVHILMHYSAPAGEEDPNKGMDGLLRDEMEEEGEEGVLKKKIHIPSRQG</sequence>
<dbReference type="EnsemblMetazoa" id="PPA46074.1">
    <property type="protein sequence ID" value="PPA46074.1"/>
    <property type="gene ID" value="WBGene00284443"/>
</dbReference>
<protein>
    <submittedName>
        <fullName evidence="1">Uncharacterized protein</fullName>
    </submittedName>
</protein>
<name>A0A2A6BXI6_PRIPA</name>
<keyword evidence="2" id="KW-1185">Reference proteome</keyword>
<dbReference type="AlphaFoldDB" id="A0A2A6BXI6"/>
<evidence type="ECO:0000313" key="1">
    <source>
        <dbReference type="EnsemblMetazoa" id="PPA46074.1"/>
    </source>
</evidence>
<evidence type="ECO:0000313" key="2">
    <source>
        <dbReference type="Proteomes" id="UP000005239"/>
    </source>
</evidence>